<organism evidence="1 2">
    <name type="scientific">Candidatus Desulfosporosinus infrequens</name>
    <dbReference type="NCBI Taxonomy" id="2043169"/>
    <lineage>
        <taxon>Bacteria</taxon>
        <taxon>Bacillati</taxon>
        <taxon>Bacillota</taxon>
        <taxon>Clostridia</taxon>
        <taxon>Eubacteriales</taxon>
        <taxon>Desulfitobacteriaceae</taxon>
        <taxon>Desulfosporosinus</taxon>
    </lineage>
</organism>
<dbReference type="EMBL" id="OMOF01000463">
    <property type="protein sequence ID" value="SPF51593.1"/>
    <property type="molecule type" value="Genomic_DNA"/>
</dbReference>
<reference evidence="2" key="1">
    <citation type="submission" date="2018-02" db="EMBL/GenBank/DDBJ databases">
        <authorList>
            <person name="Hausmann B."/>
        </authorList>
    </citation>
    <scope>NUCLEOTIDE SEQUENCE [LARGE SCALE GENOMIC DNA]</scope>
    <source>
        <strain evidence="2">Peat soil MAG SbF1</strain>
    </source>
</reference>
<dbReference type="Proteomes" id="UP000238916">
    <property type="component" value="Unassembled WGS sequence"/>
</dbReference>
<evidence type="ECO:0000313" key="1">
    <source>
        <dbReference type="EMBL" id="SPF51593.1"/>
    </source>
</evidence>
<dbReference type="AlphaFoldDB" id="A0A2U3LI59"/>
<name>A0A2U3LI59_9FIRM</name>
<evidence type="ECO:0000313" key="2">
    <source>
        <dbReference type="Proteomes" id="UP000238916"/>
    </source>
</evidence>
<proteinExistence type="predicted"/>
<protein>
    <submittedName>
        <fullName evidence="1">Uncharacterized protein</fullName>
    </submittedName>
</protein>
<accession>A0A2U3LI59</accession>
<sequence length="51" mass="5715">MTVWNIGRGNIGRRKLSGIDKEKLRRRRIAEGVCSVCGSDLLRANQITDNS</sequence>
<gene>
    <name evidence="1" type="ORF">SBF1_5150005</name>
</gene>